<dbReference type="AlphaFoldDB" id="A0A0F9PET8"/>
<sequence>MVTMCLSTDVVIKAGTNAPTLPTDADYDTIIEEAEDFLIAVTKSDLVTNWATISSGILSEYCARSGAIQVITYNMSGYTSRVEAEDMINVHLFRMGQIVTLLENSDVQDFLGI</sequence>
<accession>A0A0F9PET8</accession>
<organism evidence="1">
    <name type="scientific">marine sediment metagenome</name>
    <dbReference type="NCBI Taxonomy" id="412755"/>
    <lineage>
        <taxon>unclassified sequences</taxon>
        <taxon>metagenomes</taxon>
        <taxon>ecological metagenomes</taxon>
    </lineage>
</organism>
<gene>
    <name evidence="1" type="ORF">LCGC14_0851810</name>
</gene>
<protein>
    <submittedName>
        <fullName evidence="1">Uncharacterized protein</fullName>
    </submittedName>
</protein>
<proteinExistence type="predicted"/>
<name>A0A0F9PET8_9ZZZZ</name>
<evidence type="ECO:0000313" key="1">
    <source>
        <dbReference type="EMBL" id="KKN28669.1"/>
    </source>
</evidence>
<dbReference type="EMBL" id="LAZR01002543">
    <property type="protein sequence ID" value="KKN28669.1"/>
    <property type="molecule type" value="Genomic_DNA"/>
</dbReference>
<reference evidence="1" key="1">
    <citation type="journal article" date="2015" name="Nature">
        <title>Complex archaea that bridge the gap between prokaryotes and eukaryotes.</title>
        <authorList>
            <person name="Spang A."/>
            <person name="Saw J.H."/>
            <person name="Jorgensen S.L."/>
            <person name="Zaremba-Niedzwiedzka K."/>
            <person name="Martijn J."/>
            <person name="Lind A.E."/>
            <person name="van Eijk R."/>
            <person name="Schleper C."/>
            <person name="Guy L."/>
            <person name="Ettema T.J."/>
        </authorList>
    </citation>
    <scope>NUCLEOTIDE SEQUENCE</scope>
</reference>
<comment type="caution">
    <text evidence="1">The sequence shown here is derived from an EMBL/GenBank/DDBJ whole genome shotgun (WGS) entry which is preliminary data.</text>
</comment>